<gene>
    <name evidence="5" type="ORF">ACTOB_004627</name>
</gene>
<dbReference type="InterPro" id="IPR018060">
    <property type="entry name" value="HTH_AraC"/>
</dbReference>
<dbReference type="RefSeq" id="WP_284913881.1">
    <property type="nucleotide sequence ID" value="NZ_CP126980.1"/>
</dbReference>
<dbReference type="PROSITE" id="PS01124">
    <property type="entry name" value="HTH_ARAC_FAMILY_2"/>
    <property type="match status" value="1"/>
</dbReference>
<dbReference type="SMART" id="SM00342">
    <property type="entry name" value="HTH_ARAC"/>
    <property type="match status" value="1"/>
</dbReference>
<dbReference type="PRINTS" id="PR00032">
    <property type="entry name" value="HTHARAC"/>
</dbReference>
<dbReference type="InterPro" id="IPR009057">
    <property type="entry name" value="Homeodomain-like_sf"/>
</dbReference>
<dbReference type="InterPro" id="IPR035418">
    <property type="entry name" value="AraC-bd_2"/>
</dbReference>
<dbReference type="Proteomes" id="UP001240150">
    <property type="component" value="Chromosome"/>
</dbReference>
<evidence type="ECO:0000259" key="4">
    <source>
        <dbReference type="PROSITE" id="PS01124"/>
    </source>
</evidence>
<dbReference type="PANTHER" id="PTHR46796">
    <property type="entry name" value="HTH-TYPE TRANSCRIPTIONAL ACTIVATOR RHAS-RELATED"/>
    <property type="match status" value="1"/>
</dbReference>
<dbReference type="Pfam" id="PF12833">
    <property type="entry name" value="HTH_18"/>
    <property type="match status" value="1"/>
</dbReference>
<dbReference type="InterPro" id="IPR020449">
    <property type="entry name" value="Tscrpt_reg_AraC-type_HTH"/>
</dbReference>
<keyword evidence="3" id="KW-0804">Transcription</keyword>
<keyword evidence="1" id="KW-0805">Transcription regulation</keyword>
<proteinExistence type="predicted"/>
<reference evidence="5 6" key="1">
    <citation type="submission" date="2023-06" db="EMBL/GenBank/DDBJ databases">
        <authorList>
            <person name="Yushchuk O."/>
            <person name="Binda E."/>
            <person name="Ruckert-Reed C."/>
            <person name="Fedorenko V."/>
            <person name="Kalinowski J."/>
            <person name="Marinelli F."/>
        </authorList>
    </citation>
    <scope>NUCLEOTIDE SEQUENCE [LARGE SCALE GENOMIC DNA]</scope>
    <source>
        <strain evidence="5 6">NRRL 3884</strain>
    </source>
</reference>
<dbReference type="EMBL" id="CP126980">
    <property type="protein sequence ID" value="WIM92674.1"/>
    <property type="molecule type" value="Genomic_DNA"/>
</dbReference>
<name>A0ABY8W480_9ACTN</name>
<evidence type="ECO:0000313" key="5">
    <source>
        <dbReference type="EMBL" id="WIM92674.1"/>
    </source>
</evidence>
<dbReference type="InterPro" id="IPR050204">
    <property type="entry name" value="AraC_XylS_family_regulators"/>
</dbReference>
<dbReference type="Pfam" id="PF14525">
    <property type="entry name" value="AraC_binding_2"/>
    <property type="match status" value="1"/>
</dbReference>
<dbReference type="PANTHER" id="PTHR46796:SF6">
    <property type="entry name" value="ARAC SUBFAMILY"/>
    <property type="match status" value="1"/>
</dbReference>
<feature type="domain" description="HTH araC/xylS-type" evidence="4">
    <location>
        <begin position="222"/>
        <end position="323"/>
    </location>
</feature>
<accession>A0ABY8W480</accession>
<sequence>MREIFSSDDLPAAERLAGYREAVGQALVPVNVHADPGAPIRVRMGLMMLGQVEVCSVSATDDAHVEISRPRRLIRRSDPEAFRLLLALRGRIQMTQGDRSPRLTPGQMAFYDTSRPFHGSRRTINGRLHLVTLTVSRGLLPVADNLVKSMIAAPIAGRHGVAALMVDVVDRLLTDATRYTAADASRLAPVVLDLMTAVLSHELGDDAGRPASPESRRRVLHTSIQAFVQQRLGDPGLTPRSIAAAHHISVRLLHQLYQEQGETVAGSIRAARLERCRADLGDPLRAGCSITTIAARWGFTDYAHFSKLFRAAYGLCPRDWRHQHQP</sequence>
<organism evidence="5 6">
    <name type="scientific">Actinoplanes oblitus</name>
    <dbReference type="NCBI Taxonomy" id="3040509"/>
    <lineage>
        <taxon>Bacteria</taxon>
        <taxon>Bacillati</taxon>
        <taxon>Actinomycetota</taxon>
        <taxon>Actinomycetes</taxon>
        <taxon>Micromonosporales</taxon>
        <taxon>Micromonosporaceae</taxon>
        <taxon>Actinoplanes</taxon>
    </lineage>
</organism>
<dbReference type="Gene3D" id="1.10.10.60">
    <property type="entry name" value="Homeodomain-like"/>
    <property type="match status" value="1"/>
</dbReference>
<dbReference type="SUPFAM" id="SSF46689">
    <property type="entry name" value="Homeodomain-like"/>
    <property type="match status" value="1"/>
</dbReference>
<keyword evidence="2" id="KW-0238">DNA-binding</keyword>
<evidence type="ECO:0000256" key="3">
    <source>
        <dbReference type="ARBA" id="ARBA00023163"/>
    </source>
</evidence>
<evidence type="ECO:0000313" key="6">
    <source>
        <dbReference type="Proteomes" id="UP001240150"/>
    </source>
</evidence>
<evidence type="ECO:0000256" key="1">
    <source>
        <dbReference type="ARBA" id="ARBA00023015"/>
    </source>
</evidence>
<keyword evidence="6" id="KW-1185">Reference proteome</keyword>
<evidence type="ECO:0000256" key="2">
    <source>
        <dbReference type="ARBA" id="ARBA00023125"/>
    </source>
</evidence>
<protein>
    <submittedName>
        <fullName evidence="5">Helix-turn-helix domain-containing protein</fullName>
    </submittedName>
</protein>